<dbReference type="InterPro" id="IPR005181">
    <property type="entry name" value="SASA"/>
</dbReference>
<dbReference type="PANTHER" id="PTHR22901">
    <property type="entry name" value="SIALATE O-ACETYLESTERASE"/>
    <property type="match status" value="1"/>
</dbReference>
<proteinExistence type="predicted"/>
<evidence type="ECO:0000313" key="3">
    <source>
        <dbReference type="EMBL" id="SVB06909.1"/>
    </source>
</evidence>
<dbReference type="InterPro" id="IPR039329">
    <property type="entry name" value="SIAE"/>
</dbReference>
<name>A0A382AZL5_9ZZZZ</name>
<dbReference type="GO" id="GO:0001681">
    <property type="term" value="F:sialate O-acetylesterase activity"/>
    <property type="evidence" value="ECO:0007669"/>
    <property type="project" value="InterPro"/>
</dbReference>
<dbReference type="Gene3D" id="1.25.10.10">
    <property type="entry name" value="Leucine-rich Repeat Variant"/>
    <property type="match status" value="1"/>
</dbReference>
<dbReference type="SUPFAM" id="SSF48371">
    <property type="entry name" value="ARM repeat"/>
    <property type="match status" value="1"/>
</dbReference>
<dbReference type="AlphaFoldDB" id="A0A382AZL5"/>
<gene>
    <name evidence="3" type="ORF">METZ01_LOCUS159763</name>
</gene>
<evidence type="ECO:0000256" key="1">
    <source>
        <dbReference type="ARBA" id="ARBA00022801"/>
    </source>
</evidence>
<dbReference type="PANTHER" id="PTHR22901:SF0">
    <property type="entry name" value="SIALATE O-ACETYLESTERASE"/>
    <property type="match status" value="1"/>
</dbReference>
<dbReference type="EMBL" id="UINC01027525">
    <property type="protein sequence ID" value="SVB06909.1"/>
    <property type="molecule type" value="Genomic_DNA"/>
</dbReference>
<dbReference type="Pfam" id="PF03629">
    <property type="entry name" value="SASA"/>
    <property type="match status" value="1"/>
</dbReference>
<feature type="non-terminal residue" evidence="3">
    <location>
        <position position="1"/>
    </location>
</feature>
<accession>A0A382AZL5</accession>
<keyword evidence="1" id="KW-0378">Hydrolase</keyword>
<dbReference type="InterPro" id="IPR036514">
    <property type="entry name" value="SGNH_hydro_sf"/>
</dbReference>
<organism evidence="3">
    <name type="scientific">marine metagenome</name>
    <dbReference type="NCBI Taxonomy" id="408172"/>
    <lineage>
        <taxon>unclassified sequences</taxon>
        <taxon>metagenomes</taxon>
        <taxon>ecological metagenomes</taxon>
    </lineage>
</organism>
<protein>
    <recommendedName>
        <fullName evidence="2">Sialate O-acetylesterase domain-containing protein</fullName>
    </recommendedName>
</protein>
<dbReference type="Gene3D" id="3.40.50.1110">
    <property type="entry name" value="SGNH hydrolase"/>
    <property type="match status" value="1"/>
</dbReference>
<feature type="domain" description="Sialate O-acetylesterase" evidence="2">
    <location>
        <begin position="360"/>
        <end position="610"/>
    </location>
</feature>
<dbReference type="InterPro" id="IPR011989">
    <property type="entry name" value="ARM-like"/>
</dbReference>
<dbReference type="GO" id="GO:0005975">
    <property type="term" value="P:carbohydrate metabolic process"/>
    <property type="evidence" value="ECO:0007669"/>
    <property type="project" value="TreeGrafter"/>
</dbReference>
<evidence type="ECO:0000259" key="2">
    <source>
        <dbReference type="Pfam" id="PF03629"/>
    </source>
</evidence>
<sequence>TRELGKKGFRYIYRELDGVNHAKVFQGDPINMFVNDDVFRWIHATRNKILPLNQTDKATLAMVKRDVATAPNSQAIPLIKKAARIGGPQAGEALIKAFDSRHADVRHAAVASGYSTSYGPAFTAKLGEIIRDKDPKKDQNVRFNACHVLGRYAKWRQLDAQKIITDAVLDTSLTRYIRFQLITAISRTYELMIPGNMHDDRKIILTLIKLLDDPDGGVRGYAHIILKKGTGDVGKFGFNPGHNKTDRQATIRRWHDWAAQVTAPLLSNNFVRKSPSAELEVAKIFSSNMVLQRDAALPIWGFARPGETVTVSIAGQKVTTVATPRGEWKLSLKPLALSHTGQTMTITGSSAIHLENILVGDVWLCSGQSNMEWGIKDTEKGPADIASANHPGIRLFVIQKSLSTTPLKELPGTNLKWRVCNPKNILIGTHSDDKTTQPQGFSGTAYYFGRELYTKLEKKVPIGLIQSAWGGSRIEPWTAPEGFADEPALKNLNVNAGQHHSPTAIFDAMIKPIVPCAIKGVIWYQGESHVGEEDRLYPIKMKALINGWRKLWGQGDFPFYYVQLAPFEYGGTKLVEFWENQMKSLSLKNTGIAIINDTIDVNEQKDHGKHWSERIHPKNKEDVGLRLAYLTLAKDYGLDIVASGPIFKEYVTSGNTIRIIFEHTGRGLKWRDKNSSNHSFQISNDGSTFVKANARIDGHTVILSGISNPRYVKFAWSNIPTVNLVNSSGLPASSFRAVP</sequence>
<dbReference type="SUPFAM" id="SSF52266">
    <property type="entry name" value="SGNH hydrolase"/>
    <property type="match status" value="1"/>
</dbReference>
<reference evidence="3" key="1">
    <citation type="submission" date="2018-05" db="EMBL/GenBank/DDBJ databases">
        <authorList>
            <person name="Lanie J.A."/>
            <person name="Ng W.-L."/>
            <person name="Kazmierczak K.M."/>
            <person name="Andrzejewski T.M."/>
            <person name="Davidsen T.M."/>
            <person name="Wayne K.J."/>
            <person name="Tettelin H."/>
            <person name="Glass J.I."/>
            <person name="Rusch D."/>
            <person name="Podicherti R."/>
            <person name="Tsui H.-C.T."/>
            <person name="Winkler M.E."/>
        </authorList>
    </citation>
    <scope>NUCLEOTIDE SEQUENCE</scope>
</reference>
<dbReference type="InterPro" id="IPR016024">
    <property type="entry name" value="ARM-type_fold"/>
</dbReference>